<dbReference type="AlphaFoldDB" id="A0A3M9MTY3"/>
<feature type="domain" description="Activator of Hsp90 ATPase homologue 1/2-like C-terminal" evidence="2">
    <location>
        <begin position="24"/>
        <end position="170"/>
    </location>
</feature>
<evidence type="ECO:0000256" key="1">
    <source>
        <dbReference type="ARBA" id="ARBA00006817"/>
    </source>
</evidence>
<reference evidence="3 4" key="1">
    <citation type="submission" date="2018-11" db="EMBL/GenBank/DDBJ databases">
        <title>Rufibacter latericius sp. nov., isolated from water in Baiyang Lake.</title>
        <authorList>
            <person name="Yang Y."/>
        </authorList>
    </citation>
    <scope>NUCLEOTIDE SEQUENCE [LARGE SCALE GENOMIC DNA]</scope>
    <source>
        <strain evidence="3 4">R-22-1c-1</strain>
    </source>
</reference>
<proteinExistence type="inferred from homology"/>
<organism evidence="3 4">
    <name type="scientific">Rufibacter latericius</name>
    <dbReference type="NCBI Taxonomy" id="2487040"/>
    <lineage>
        <taxon>Bacteria</taxon>
        <taxon>Pseudomonadati</taxon>
        <taxon>Bacteroidota</taxon>
        <taxon>Cytophagia</taxon>
        <taxon>Cytophagales</taxon>
        <taxon>Hymenobacteraceae</taxon>
        <taxon>Rufibacter</taxon>
    </lineage>
</organism>
<evidence type="ECO:0000259" key="2">
    <source>
        <dbReference type="Pfam" id="PF08327"/>
    </source>
</evidence>
<comment type="caution">
    <text evidence="3">The sequence shown here is derived from an EMBL/GenBank/DDBJ whole genome shotgun (WGS) entry which is preliminary data.</text>
</comment>
<sequence>MKDNADTVSKPEVDALVITHKIAASRELVWQAWTQEEHLLHWWGPKGFTLGVKQFELKPGGTFHYSMQVGEKPKMWGKFVYQEIQAPERLVFLNSFADEEGSILRAPFSSTWPLEMLNVLTLTEANGITTLTLKGTPYNASEEENATYIAGIESMQQGFKGTFENLISYLNQINSAK</sequence>
<dbReference type="SUPFAM" id="SSF55961">
    <property type="entry name" value="Bet v1-like"/>
    <property type="match status" value="1"/>
</dbReference>
<dbReference type="EMBL" id="RJJD01000003">
    <property type="protein sequence ID" value="RNI28982.1"/>
    <property type="molecule type" value="Genomic_DNA"/>
</dbReference>
<evidence type="ECO:0000313" key="4">
    <source>
        <dbReference type="Proteomes" id="UP000272117"/>
    </source>
</evidence>
<dbReference type="Gene3D" id="3.30.530.20">
    <property type="match status" value="1"/>
</dbReference>
<name>A0A3M9MTY3_9BACT</name>
<keyword evidence="4" id="KW-1185">Reference proteome</keyword>
<dbReference type="OrthoDB" id="118413at2"/>
<comment type="similarity">
    <text evidence="1">Belongs to the AHA1 family.</text>
</comment>
<evidence type="ECO:0000313" key="3">
    <source>
        <dbReference type="EMBL" id="RNI28982.1"/>
    </source>
</evidence>
<dbReference type="Pfam" id="PF08327">
    <property type="entry name" value="AHSA1"/>
    <property type="match status" value="1"/>
</dbReference>
<dbReference type="RefSeq" id="WP_123126040.1">
    <property type="nucleotide sequence ID" value="NZ_RJJD01000003.1"/>
</dbReference>
<dbReference type="CDD" id="cd07814">
    <property type="entry name" value="SRPBCC_CalC_Aha1-like"/>
    <property type="match status" value="1"/>
</dbReference>
<dbReference type="InterPro" id="IPR013538">
    <property type="entry name" value="ASHA1/2-like_C"/>
</dbReference>
<dbReference type="Proteomes" id="UP000272117">
    <property type="component" value="Unassembled WGS sequence"/>
</dbReference>
<gene>
    <name evidence="3" type="ORF">EFB08_05985</name>
</gene>
<accession>A0A3M9MTY3</accession>
<dbReference type="InterPro" id="IPR023393">
    <property type="entry name" value="START-like_dom_sf"/>
</dbReference>
<protein>
    <submittedName>
        <fullName evidence="3">SRPBCC domain-containing protein</fullName>
    </submittedName>
</protein>